<dbReference type="AlphaFoldDB" id="A0A074M814"/>
<evidence type="ECO:0000313" key="2">
    <source>
        <dbReference type="Proteomes" id="UP000027647"/>
    </source>
</evidence>
<proteinExistence type="predicted"/>
<gene>
    <name evidence="1" type="ORF">EH31_07790</name>
</gene>
<accession>A0A074M814</accession>
<dbReference type="STRING" id="1044.EH31_07790"/>
<sequence>MSSLDVLRYAADPLRAGGRPCDACGIEFAWVIGFAAENGFARNRKHDRAPAAGAACLPV</sequence>
<name>A0A074M814_ERYLO</name>
<keyword evidence="2" id="KW-1185">Reference proteome</keyword>
<dbReference type="Proteomes" id="UP000027647">
    <property type="component" value="Unassembled WGS sequence"/>
</dbReference>
<protein>
    <submittedName>
        <fullName evidence="1">Uncharacterized protein</fullName>
    </submittedName>
</protein>
<evidence type="ECO:0000313" key="1">
    <source>
        <dbReference type="EMBL" id="KEO90926.1"/>
    </source>
</evidence>
<dbReference type="EMBL" id="JMIW01000002">
    <property type="protein sequence ID" value="KEO90926.1"/>
    <property type="molecule type" value="Genomic_DNA"/>
</dbReference>
<comment type="caution">
    <text evidence="1">The sequence shown here is derived from an EMBL/GenBank/DDBJ whole genome shotgun (WGS) entry which is preliminary data.</text>
</comment>
<organism evidence="1 2">
    <name type="scientific">Erythrobacter longus</name>
    <dbReference type="NCBI Taxonomy" id="1044"/>
    <lineage>
        <taxon>Bacteria</taxon>
        <taxon>Pseudomonadati</taxon>
        <taxon>Pseudomonadota</taxon>
        <taxon>Alphaproteobacteria</taxon>
        <taxon>Sphingomonadales</taxon>
        <taxon>Erythrobacteraceae</taxon>
        <taxon>Erythrobacter/Porphyrobacter group</taxon>
        <taxon>Erythrobacter</taxon>
    </lineage>
</organism>
<reference evidence="1 2" key="1">
    <citation type="submission" date="2014-04" db="EMBL/GenBank/DDBJ databases">
        <title>A comprehensive comparison of genomes of Erythrobacter spp. strains.</title>
        <authorList>
            <person name="Zheng Q."/>
        </authorList>
    </citation>
    <scope>NUCLEOTIDE SEQUENCE [LARGE SCALE GENOMIC DNA]</scope>
    <source>
        <strain evidence="1 2">DSM 6997</strain>
    </source>
</reference>